<keyword evidence="3" id="KW-0808">Transferase</keyword>
<keyword evidence="5" id="KW-0229">DNA integration</keyword>
<evidence type="ECO:0000256" key="6">
    <source>
        <dbReference type="ARBA" id="ARBA00023125"/>
    </source>
</evidence>
<dbReference type="GO" id="GO:0044826">
    <property type="term" value="P:viral genome integration into host DNA"/>
    <property type="evidence" value="ECO:0007669"/>
    <property type="project" value="UniProtKB-KW"/>
</dbReference>
<keyword evidence="8" id="KW-1160">Virus entry into host cell</keyword>
<dbReference type="PANTHER" id="PTHR30349:SF64">
    <property type="entry name" value="PROPHAGE INTEGRASE INTD-RELATED"/>
    <property type="match status" value="1"/>
</dbReference>
<evidence type="ECO:0000256" key="9">
    <source>
        <dbReference type="PROSITE-ProRule" id="PRU01248"/>
    </source>
</evidence>
<keyword evidence="8" id="KW-1179">Viral genome integration</keyword>
<feature type="domain" description="Tyr recombinase" evidence="10">
    <location>
        <begin position="163"/>
        <end position="344"/>
    </location>
</feature>
<evidence type="ECO:0000259" key="10">
    <source>
        <dbReference type="PROSITE" id="PS51898"/>
    </source>
</evidence>
<keyword evidence="7" id="KW-0233">DNA recombination</keyword>
<dbReference type="InterPro" id="IPR002104">
    <property type="entry name" value="Integrase_catalytic"/>
</dbReference>
<dbReference type="InterPro" id="IPR013762">
    <property type="entry name" value="Integrase-like_cat_sf"/>
</dbReference>
<dbReference type="InterPro" id="IPR053876">
    <property type="entry name" value="Phage_int_M"/>
</dbReference>
<dbReference type="GO" id="GO:0015074">
    <property type="term" value="P:DNA integration"/>
    <property type="evidence" value="ECO:0007669"/>
    <property type="project" value="UniProtKB-KW"/>
</dbReference>
<dbReference type="Gene3D" id="1.10.150.130">
    <property type="match status" value="1"/>
</dbReference>
<dbReference type="InterPro" id="IPR050090">
    <property type="entry name" value="Tyrosine_recombinase_XerCD"/>
</dbReference>
<evidence type="ECO:0000256" key="2">
    <source>
        <dbReference type="ARBA" id="ARBA00016082"/>
    </source>
</evidence>
<dbReference type="Pfam" id="PF00589">
    <property type="entry name" value="Phage_integrase"/>
    <property type="match status" value="1"/>
</dbReference>
<dbReference type="CDD" id="cd01189">
    <property type="entry name" value="INT_ICEBs1_C_like"/>
    <property type="match status" value="1"/>
</dbReference>
<dbReference type="GO" id="GO:0003677">
    <property type="term" value="F:DNA binding"/>
    <property type="evidence" value="ECO:0007669"/>
    <property type="project" value="UniProtKB-UniRule"/>
</dbReference>
<name>A0A8S5MFL1_9CAUD</name>
<evidence type="ECO:0000256" key="1">
    <source>
        <dbReference type="ARBA" id="ARBA00008857"/>
    </source>
</evidence>
<evidence type="ECO:0000259" key="11">
    <source>
        <dbReference type="PROSITE" id="PS51900"/>
    </source>
</evidence>
<proteinExistence type="inferred from homology"/>
<keyword evidence="6 9" id="KW-0238">DNA-binding</keyword>
<evidence type="ECO:0000256" key="5">
    <source>
        <dbReference type="ARBA" id="ARBA00022908"/>
    </source>
</evidence>
<evidence type="ECO:0000256" key="7">
    <source>
        <dbReference type="ARBA" id="ARBA00023172"/>
    </source>
</evidence>
<dbReference type="PROSITE" id="PS51900">
    <property type="entry name" value="CB"/>
    <property type="match status" value="1"/>
</dbReference>
<dbReference type="GO" id="GO:0075713">
    <property type="term" value="P:establishment of integrated proviral latency"/>
    <property type="evidence" value="ECO:0007669"/>
    <property type="project" value="UniProtKB-KW"/>
</dbReference>
<accession>A0A8S5MFL1</accession>
<dbReference type="GO" id="GO:0016740">
    <property type="term" value="F:transferase activity"/>
    <property type="evidence" value="ECO:0007669"/>
    <property type="project" value="UniProtKB-KW"/>
</dbReference>
<dbReference type="EMBL" id="BK014893">
    <property type="protein sequence ID" value="DAD81010.1"/>
    <property type="molecule type" value="Genomic_DNA"/>
</dbReference>
<dbReference type="GO" id="GO:0016787">
    <property type="term" value="F:hydrolase activity"/>
    <property type="evidence" value="ECO:0007669"/>
    <property type="project" value="UniProtKB-KW"/>
</dbReference>
<comment type="similarity">
    <text evidence="1">Belongs to the 'phage' integrase family.</text>
</comment>
<reference evidence="12" key="1">
    <citation type="journal article" date="2021" name="Proc. Natl. Acad. Sci. U.S.A.">
        <title>A Catalog of Tens of Thousands of Viruses from Human Metagenomes Reveals Hidden Associations with Chronic Diseases.</title>
        <authorList>
            <person name="Tisza M.J."/>
            <person name="Buck C.B."/>
        </authorList>
    </citation>
    <scope>NUCLEOTIDE SEQUENCE</scope>
    <source>
        <strain evidence="12">CtGFb30</strain>
    </source>
</reference>
<dbReference type="SUPFAM" id="SSF56349">
    <property type="entry name" value="DNA breaking-rejoining enzymes"/>
    <property type="match status" value="1"/>
</dbReference>
<dbReference type="PANTHER" id="PTHR30349">
    <property type="entry name" value="PHAGE INTEGRASE-RELATED"/>
    <property type="match status" value="1"/>
</dbReference>
<evidence type="ECO:0000256" key="4">
    <source>
        <dbReference type="ARBA" id="ARBA00022801"/>
    </source>
</evidence>
<dbReference type="GO" id="GO:0006310">
    <property type="term" value="P:DNA recombination"/>
    <property type="evidence" value="ECO:0007669"/>
    <property type="project" value="UniProtKB-KW"/>
</dbReference>
<sequence length="362" mass="41143">MARKRTKYTLRKDGRIVLSDTINGERKYFYGKTDKEVEQKRDDYIRECEKHANEAASKGRTFGAVADDWWEQCEPRLSPNTVCGYRTAKNRAVDAFGDQYVTDITGHQIVVFLQRFAARGYSQKVINNTKSVIRQILNYAFLCGDIDANPCIGIPTPKGNPRVPRKPTPPDDLQKIEESKTESLFARMSYFMAYTGARRGEAAALKQKDIDLDTRTARVARAVAYSDTRKPVLKAPKTEAGVRYLDLPDNVIEILPHYDDPETFIFFPGGLPTKTELESGLKKYQQSHGIQSTAHQLRHAYASMLHSANIDVKDAQYLLGHSTVAMTQDIYTDLEDKRKQQVHNKVNRYVKRNVKLSKVLSS</sequence>
<dbReference type="Pfam" id="PF22022">
    <property type="entry name" value="Phage_int_M"/>
    <property type="match status" value="1"/>
</dbReference>
<feature type="domain" description="Core-binding (CB)" evidence="11">
    <location>
        <begin position="60"/>
        <end position="141"/>
    </location>
</feature>
<evidence type="ECO:0000256" key="3">
    <source>
        <dbReference type="ARBA" id="ARBA00022679"/>
    </source>
</evidence>
<dbReference type="Gene3D" id="1.10.443.10">
    <property type="entry name" value="Intergrase catalytic core"/>
    <property type="match status" value="1"/>
</dbReference>
<protein>
    <recommendedName>
        <fullName evidence="2">Integrase</fullName>
    </recommendedName>
</protein>
<evidence type="ECO:0000256" key="8">
    <source>
        <dbReference type="ARBA" id="ARBA00023195"/>
    </source>
</evidence>
<dbReference type="InterPro" id="IPR044068">
    <property type="entry name" value="CB"/>
</dbReference>
<organism evidence="12">
    <name type="scientific">Siphoviridae sp. ctGFb30</name>
    <dbReference type="NCBI Taxonomy" id="2826219"/>
    <lineage>
        <taxon>Viruses</taxon>
        <taxon>Duplodnaviria</taxon>
        <taxon>Heunggongvirae</taxon>
        <taxon>Uroviricota</taxon>
        <taxon>Caudoviricetes</taxon>
    </lineage>
</organism>
<dbReference type="PROSITE" id="PS51898">
    <property type="entry name" value="TYR_RECOMBINASE"/>
    <property type="match status" value="1"/>
</dbReference>
<dbReference type="InterPro" id="IPR010998">
    <property type="entry name" value="Integrase_recombinase_N"/>
</dbReference>
<keyword evidence="4" id="KW-0378">Hydrolase</keyword>
<evidence type="ECO:0000313" key="12">
    <source>
        <dbReference type="EMBL" id="DAD81010.1"/>
    </source>
</evidence>
<dbReference type="InterPro" id="IPR011010">
    <property type="entry name" value="DNA_brk_join_enz"/>
</dbReference>